<dbReference type="RefSeq" id="WP_131596714.1">
    <property type="nucleotide sequence ID" value="NZ_SJSL01000003.1"/>
</dbReference>
<reference evidence="2 3" key="1">
    <citation type="submission" date="2019-02" db="EMBL/GenBank/DDBJ databases">
        <title>Pedobacter sp. RP-1-14 sp. nov., isolated from Arctic soil.</title>
        <authorList>
            <person name="Dahal R.H."/>
        </authorList>
    </citation>
    <scope>NUCLEOTIDE SEQUENCE [LARGE SCALE GENOMIC DNA]</scope>
    <source>
        <strain evidence="2 3">RP-1-14</strain>
    </source>
</reference>
<evidence type="ECO:0000313" key="3">
    <source>
        <dbReference type="Proteomes" id="UP000293347"/>
    </source>
</evidence>
<protein>
    <submittedName>
        <fullName evidence="2">Secretory protein</fullName>
    </submittedName>
</protein>
<dbReference type="AlphaFoldDB" id="A0A4R0NMP2"/>
<dbReference type="PANTHER" id="PTHR33321:SF12">
    <property type="entry name" value="PLANT BASIC SECRETORY PROTEIN (BSP) FAMILY PROTEIN"/>
    <property type="match status" value="1"/>
</dbReference>
<dbReference type="EMBL" id="SJSL01000003">
    <property type="protein sequence ID" value="TCD00365.1"/>
    <property type="molecule type" value="Genomic_DNA"/>
</dbReference>
<dbReference type="PANTHER" id="PTHR33321">
    <property type="match status" value="1"/>
</dbReference>
<dbReference type="Pfam" id="PF04450">
    <property type="entry name" value="BSP"/>
    <property type="match status" value="1"/>
</dbReference>
<dbReference type="Proteomes" id="UP000293347">
    <property type="component" value="Unassembled WGS sequence"/>
</dbReference>
<feature type="chain" id="PRO_5020777377" evidence="1">
    <location>
        <begin position="24"/>
        <end position="225"/>
    </location>
</feature>
<accession>A0A4R0NMP2</accession>
<keyword evidence="3" id="KW-1185">Reference proteome</keyword>
<dbReference type="InterPro" id="IPR007541">
    <property type="entry name" value="Uncharacterised_BSP"/>
</dbReference>
<comment type="caution">
    <text evidence="2">The sequence shown here is derived from an EMBL/GenBank/DDBJ whole genome shotgun (WGS) entry which is preliminary data.</text>
</comment>
<sequence>MRKTCSSLFIAGLSLFCCLQSKAQKIETFKENDLTLNFTSLEPAFDPVLKKRMIETFFKVYPLLKKEYNDTAATEVDFVIDTAYEGVAATSGRKIMYSPVYFKENPGDIDVVTHEAMHVIQNYGRRSGPGWLTEGIADYVRYKFGVDNPGADWALPEYKNTHKYTDSYRITARFFAWLENHGNKGLVKKLDANLRGRTYTNAIWKVETGKTLDELWMAYSKNPAL</sequence>
<name>A0A4R0NMP2_9SPHI</name>
<keyword evidence="1" id="KW-0732">Signal</keyword>
<organism evidence="2 3">
    <name type="scientific">Pedobacter psychroterrae</name>
    <dbReference type="NCBI Taxonomy" id="2530453"/>
    <lineage>
        <taxon>Bacteria</taxon>
        <taxon>Pseudomonadati</taxon>
        <taxon>Bacteroidota</taxon>
        <taxon>Sphingobacteriia</taxon>
        <taxon>Sphingobacteriales</taxon>
        <taxon>Sphingobacteriaceae</taxon>
        <taxon>Pedobacter</taxon>
    </lineage>
</organism>
<dbReference type="OrthoDB" id="211588at2"/>
<proteinExistence type="predicted"/>
<evidence type="ECO:0000313" key="2">
    <source>
        <dbReference type="EMBL" id="TCD00365.1"/>
    </source>
</evidence>
<gene>
    <name evidence="2" type="ORF">EZ437_14160</name>
</gene>
<evidence type="ECO:0000256" key="1">
    <source>
        <dbReference type="SAM" id="SignalP"/>
    </source>
</evidence>
<feature type="signal peptide" evidence="1">
    <location>
        <begin position="1"/>
        <end position="23"/>
    </location>
</feature>